<reference evidence="2" key="1">
    <citation type="submission" date="2016-11" db="UniProtKB">
        <authorList>
            <consortium name="WormBaseParasite"/>
        </authorList>
    </citation>
    <scope>IDENTIFICATION</scope>
</reference>
<evidence type="ECO:0000313" key="1">
    <source>
        <dbReference type="Proteomes" id="UP000095282"/>
    </source>
</evidence>
<dbReference type="WBParaSite" id="Csp11.Scaffold608.g5764.t1">
    <property type="protein sequence ID" value="Csp11.Scaffold608.g5764.t1"/>
    <property type="gene ID" value="Csp11.Scaffold608.g5764"/>
</dbReference>
<name>A0A1I7TGQ2_9PELO</name>
<dbReference type="InterPro" id="IPR042317">
    <property type="entry name" value="She-1-like"/>
</dbReference>
<sequence length="137" mass="15821">MERVASGNKIGMHQDFGFQNEVWIDKDKEIGSEFKSFCPGFAKFADTFSTRIISKTDRFIRIRTNNERKHILLELGTSTFGKLNGTEEFLRMSVISSQQSEIYTSGEWVRELAEVPENVSSSFEDENSDDYFFDSDF</sequence>
<keyword evidence="1" id="KW-1185">Reference proteome</keyword>
<proteinExistence type="predicted"/>
<dbReference type="PANTHER" id="PTHR31006:SF3">
    <property type="entry name" value="F-BOX DOMAIN-CONTAINING PROTEIN-RELATED"/>
    <property type="match status" value="1"/>
</dbReference>
<protein>
    <submittedName>
        <fullName evidence="2">TLDc domain-containing protein</fullName>
    </submittedName>
</protein>
<dbReference type="AlphaFoldDB" id="A0A1I7TGQ2"/>
<organism evidence="1 2">
    <name type="scientific">Caenorhabditis tropicalis</name>
    <dbReference type="NCBI Taxonomy" id="1561998"/>
    <lineage>
        <taxon>Eukaryota</taxon>
        <taxon>Metazoa</taxon>
        <taxon>Ecdysozoa</taxon>
        <taxon>Nematoda</taxon>
        <taxon>Chromadorea</taxon>
        <taxon>Rhabditida</taxon>
        <taxon>Rhabditina</taxon>
        <taxon>Rhabditomorpha</taxon>
        <taxon>Rhabditoidea</taxon>
        <taxon>Rhabditidae</taxon>
        <taxon>Peloderinae</taxon>
        <taxon>Caenorhabditis</taxon>
    </lineage>
</organism>
<accession>A0A1I7TGQ2</accession>
<evidence type="ECO:0000313" key="2">
    <source>
        <dbReference type="WBParaSite" id="Csp11.Scaffold608.g5764.t1"/>
    </source>
</evidence>
<dbReference type="Proteomes" id="UP000095282">
    <property type="component" value="Unplaced"/>
</dbReference>
<dbReference type="PANTHER" id="PTHR31006">
    <property type="entry name" value="F-BOX DOMAIN-CONTAINING PROTEIN-RELATED-RELATED"/>
    <property type="match status" value="1"/>
</dbReference>